<dbReference type="AlphaFoldDB" id="A0A9J6EA12"/>
<keyword evidence="3" id="KW-1185">Reference proteome</keyword>
<protein>
    <submittedName>
        <fullName evidence="2">Uncharacterized protein</fullName>
    </submittedName>
</protein>
<organism evidence="2 3">
    <name type="scientific">Rhipicephalus microplus</name>
    <name type="common">Cattle tick</name>
    <name type="synonym">Boophilus microplus</name>
    <dbReference type="NCBI Taxonomy" id="6941"/>
    <lineage>
        <taxon>Eukaryota</taxon>
        <taxon>Metazoa</taxon>
        <taxon>Ecdysozoa</taxon>
        <taxon>Arthropoda</taxon>
        <taxon>Chelicerata</taxon>
        <taxon>Arachnida</taxon>
        <taxon>Acari</taxon>
        <taxon>Parasitiformes</taxon>
        <taxon>Ixodida</taxon>
        <taxon>Ixodoidea</taxon>
        <taxon>Ixodidae</taxon>
        <taxon>Rhipicephalinae</taxon>
        <taxon>Rhipicephalus</taxon>
        <taxon>Boophilus</taxon>
    </lineage>
</organism>
<accession>A0A9J6EA12</accession>
<proteinExistence type="predicted"/>
<reference evidence="2" key="1">
    <citation type="journal article" date="2020" name="Cell">
        <title>Large-Scale Comparative Analyses of Tick Genomes Elucidate Their Genetic Diversity and Vector Capacities.</title>
        <authorList>
            <consortium name="Tick Genome and Microbiome Consortium (TIGMIC)"/>
            <person name="Jia N."/>
            <person name="Wang J."/>
            <person name="Shi W."/>
            <person name="Du L."/>
            <person name="Sun Y."/>
            <person name="Zhan W."/>
            <person name="Jiang J.F."/>
            <person name="Wang Q."/>
            <person name="Zhang B."/>
            <person name="Ji P."/>
            <person name="Bell-Sakyi L."/>
            <person name="Cui X.M."/>
            <person name="Yuan T.T."/>
            <person name="Jiang B.G."/>
            <person name="Yang W.F."/>
            <person name="Lam T.T."/>
            <person name="Chang Q.C."/>
            <person name="Ding S.J."/>
            <person name="Wang X.J."/>
            <person name="Zhu J.G."/>
            <person name="Ruan X.D."/>
            <person name="Zhao L."/>
            <person name="Wei J.T."/>
            <person name="Ye R.Z."/>
            <person name="Que T.C."/>
            <person name="Du C.H."/>
            <person name="Zhou Y.H."/>
            <person name="Cheng J.X."/>
            <person name="Dai P.F."/>
            <person name="Guo W.B."/>
            <person name="Han X.H."/>
            <person name="Huang E.J."/>
            <person name="Li L.F."/>
            <person name="Wei W."/>
            <person name="Gao Y.C."/>
            <person name="Liu J.Z."/>
            <person name="Shao H.Z."/>
            <person name="Wang X."/>
            <person name="Wang C.C."/>
            <person name="Yang T.C."/>
            <person name="Huo Q.B."/>
            <person name="Li W."/>
            <person name="Chen H.Y."/>
            <person name="Chen S.E."/>
            <person name="Zhou L.G."/>
            <person name="Ni X.B."/>
            <person name="Tian J.H."/>
            <person name="Sheng Y."/>
            <person name="Liu T."/>
            <person name="Pan Y.S."/>
            <person name="Xia L.Y."/>
            <person name="Li J."/>
            <person name="Zhao F."/>
            <person name="Cao W.C."/>
        </authorList>
    </citation>
    <scope>NUCLEOTIDE SEQUENCE</scope>
    <source>
        <strain evidence="2">Rmic-2018</strain>
    </source>
</reference>
<feature type="region of interest" description="Disordered" evidence="1">
    <location>
        <begin position="1"/>
        <end position="22"/>
    </location>
</feature>
<dbReference type="Proteomes" id="UP000821866">
    <property type="component" value="Chromosome 3"/>
</dbReference>
<gene>
    <name evidence="2" type="ORF">HPB51_013536</name>
</gene>
<reference evidence="2" key="2">
    <citation type="submission" date="2021-09" db="EMBL/GenBank/DDBJ databases">
        <authorList>
            <person name="Jia N."/>
            <person name="Wang J."/>
            <person name="Shi W."/>
            <person name="Du L."/>
            <person name="Sun Y."/>
            <person name="Zhan W."/>
            <person name="Jiang J."/>
            <person name="Wang Q."/>
            <person name="Zhang B."/>
            <person name="Ji P."/>
            <person name="Sakyi L.B."/>
            <person name="Cui X."/>
            <person name="Yuan T."/>
            <person name="Jiang B."/>
            <person name="Yang W."/>
            <person name="Lam T.T.-Y."/>
            <person name="Chang Q."/>
            <person name="Ding S."/>
            <person name="Wang X."/>
            <person name="Zhu J."/>
            <person name="Ruan X."/>
            <person name="Zhao L."/>
            <person name="Wei J."/>
            <person name="Que T."/>
            <person name="Du C."/>
            <person name="Cheng J."/>
            <person name="Dai P."/>
            <person name="Han X."/>
            <person name="Huang E."/>
            <person name="Gao Y."/>
            <person name="Liu J."/>
            <person name="Shao H."/>
            <person name="Ye R."/>
            <person name="Li L."/>
            <person name="Wei W."/>
            <person name="Wang X."/>
            <person name="Wang C."/>
            <person name="Huo Q."/>
            <person name="Li W."/>
            <person name="Guo W."/>
            <person name="Chen H."/>
            <person name="Chen S."/>
            <person name="Zhou L."/>
            <person name="Zhou L."/>
            <person name="Ni X."/>
            <person name="Tian J."/>
            <person name="Zhou Y."/>
            <person name="Sheng Y."/>
            <person name="Liu T."/>
            <person name="Pan Y."/>
            <person name="Xia L."/>
            <person name="Li J."/>
            <person name="Zhao F."/>
            <person name="Cao W."/>
        </authorList>
    </citation>
    <scope>NUCLEOTIDE SEQUENCE</scope>
    <source>
        <strain evidence="2">Rmic-2018</strain>
        <tissue evidence="2">Larvae</tissue>
    </source>
</reference>
<name>A0A9J6EA12_RHIMP</name>
<evidence type="ECO:0000256" key="1">
    <source>
        <dbReference type="SAM" id="MobiDB-lite"/>
    </source>
</evidence>
<dbReference type="EMBL" id="JABSTU010000005">
    <property type="protein sequence ID" value="KAH8031170.1"/>
    <property type="molecule type" value="Genomic_DNA"/>
</dbReference>
<sequence length="168" mass="18629">MLRSAYPQAQGSIGRSGTDLEEQSGASRKRSCCKCVAVRISDASNLALYLAPSLPKENVQRCLEDTLTDCGEACRRLLLIVAKDFNADFSGGVGEWLVDYIRYMHSVKCVLVERKLPTTIREACIDLAFDNFDAECLQEPLSMHFSDHKAVVVKAKRMPALVRNPCSL</sequence>
<comment type="caution">
    <text evidence="2">The sequence shown here is derived from an EMBL/GenBank/DDBJ whole genome shotgun (WGS) entry which is preliminary data.</text>
</comment>
<evidence type="ECO:0000313" key="2">
    <source>
        <dbReference type="EMBL" id="KAH8031170.1"/>
    </source>
</evidence>
<evidence type="ECO:0000313" key="3">
    <source>
        <dbReference type="Proteomes" id="UP000821866"/>
    </source>
</evidence>